<accession>A0A1H9YN12</accession>
<feature type="transmembrane region" description="Helical" evidence="1">
    <location>
        <begin position="212"/>
        <end position="232"/>
    </location>
</feature>
<dbReference type="InterPro" id="IPR002541">
    <property type="entry name" value="Cyt_c_assembly"/>
</dbReference>
<keyword evidence="1" id="KW-0812">Transmembrane</keyword>
<gene>
    <name evidence="3" type="ORF">SAMN02583745_00246</name>
</gene>
<feature type="transmembrane region" description="Helical" evidence="1">
    <location>
        <begin position="125"/>
        <end position="157"/>
    </location>
</feature>
<dbReference type="RefSeq" id="WP_093316972.1">
    <property type="nucleotide sequence ID" value="NZ_FOHV01000002.1"/>
</dbReference>
<keyword evidence="4" id="KW-1185">Reference proteome</keyword>
<dbReference type="OrthoDB" id="9780793at2"/>
<feature type="transmembrane region" description="Helical" evidence="1">
    <location>
        <begin position="178"/>
        <end position="200"/>
    </location>
</feature>
<dbReference type="PANTHER" id="PTHR38034">
    <property type="entry name" value="INNER MEMBRANE PROTEIN YPJD"/>
    <property type="match status" value="1"/>
</dbReference>
<name>A0A1H9YN12_9GAMM</name>
<feature type="transmembrane region" description="Helical" evidence="1">
    <location>
        <begin position="94"/>
        <end position="113"/>
    </location>
</feature>
<sequence length="263" mass="29348">MNSLIPTIIALLAYIASIALILPSILNPKSYYRLSVWITTAIALIAHASHLYERVFPLSLNGVELSLLNLGSVVSVFICAAIISTAWQNKGWQLLPIAYSFALINLILTAFFPENIAKQLESNPILLIHIGMALLAYSTLFIASLNATFLAWINYRLKHRNLPLGHRIPPLMQIERHFVSTTQIGFSFLSVTLLVGFIYLPEPFGILSLHKTLLSCGAWFVYGSLISGHYLFGWRGVRIVRLSYLGIILLSFAYIGNRLIIGY</sequence>
<dbReference type="GO" id="GO:0017004">
    <property type="term" value="P:cytochrome complex assembly"/>
    <property type="evidence" value="ECO:0007669"/>
    <property type="project" value="InterPro"/>
</dbReference>
<dbReference type="GO" id="GO:0020037">
    <property type="term" value="F:heme binding"/>
    <property type="evidence" value="ECO:0007669"/>
    <property type="project" value="InterPro"/>
</dbReference>
<feature type="transmembrane region" description="Helical" evidence="1">
    <location>
        <begin position="6"/>
        <end position="27"/>
    </location>
</feature>
<dbReference type="PANTHER" id="PTHR38034:SF1">
    <property type="entry name" value="INNER MEMBRANE PROTEIN YPJD"/>
    <property type="match status" value="1"/>
</dbReference>
<feature type="transmembrane region" description="Helical" evidence="1">
    <location>
        <begin position="67"/>
        <end position="87"/>
    </location>
</feature>
<dbReference type="STRING" id="1123402.SAMN02583745_00246"/>
<protein>
    <submittedName>
        <fullName evidence="3">ABC-type uncharacterized transport system, permease component</fullName>
    </submittedName>
</protein>
<evidence type="ECO:0000313" key="3">
    <source>
        <dbReference type="EMBL" id="SES70005.1"/>
    </source>
</evidence>
<evidence type="ECO:0000256" key="1">
    <source>
        <dbReference type="SAM" id="Phobius"/>
    </source>
</evidence>
<organism evidence="3 4">
    <name type="scientific">Thorsellia anophelis DSM 18579</name>
    <dbReference type="NCBI Taxonomy" id="1123402"/>
    <lineage>
        <taxon>Bacteria</taxon>
        <taxon>Pseudomonadati</taxon>
        <taxon>Pseudomonadota</taxon>
        <taxon>Gammaproteobacteria</taxon>
        <taxon>Enterobacterales</taxon>
        <taxon>Thorselliaceae</taxon>
        <taxon>Thorsellia</taxon>
    </lineage>
</organism>
<proteinExistence type="predicted"/>
<evidence type="ECO:0000313" key="4">
    <source>
        <dbReference type="Proteomes" id="UP000242642"/>
    </source>
</evidence>
<dbReference type="AlphaFoldDB" id="A0A1H9YN12"/>
<feature type="transmembrane region" description="Helical" evidence="1">
    <location>
        <begin position="34"/>
        <end position="52"/>
    </location>
</feature>
<feature type="transmembrane region" description="Helical" evidence="1">
    <location>
        <begin position="244"/>
        <end position="261"/>
    </location>
</feature>
<keyword evidence="1" id="KW-0472">Membrane</keyword>
<dbReference type="GO" id="GO:0005886">
    <property type="term" value="C:plasma membrane"/>
    <property type="evidence" value="ECO:0007669"/>
    <property type="project" value="TreeGrafter"/>
</dbReference>
<dbReference type="Pfam" id="PF01578">
    <property type="entry name" value="Cytochrom_C_asm"/>
    <property type="match status" value="1"/>
</dbReference>
<feature type="domain" description="Cytochrome c assembly protein" evidence="2">
    <location>
        <begin position="39"/>
        <end position="259"/>
    </location>
</feature>
<evidence type="ECO:0000259" key="2">
    <source>
        <dbReference type="Pfam" id="PF01578"/>
    </source>
</evidence>
<keyword evidence="1" id="KW-1133">Transmembrane helix</keyword>
<reference evidence="4" key="1">
    <citation type="submission" date="2016-10" db="EMBL/GenBank/DDBJ databases">
        <authorList>
            <person name="Varghese N."/>
            <person name="Submissions S."/>
        </authorList>
    </citation>
    <scope>NUCLEOTIDE SEQUENCE [LARGE SCALE GENOMIC DNA]</scope>
    <source>
        <strain evidence="4">DSM 18579</strain>
    </source>
</reference>
<dbReference type="InterPro" id="IPR052372">
    <property type="entry name" value="YpjD/HemX"/>
</dbReference>
<dbReference type="Proteomes" id="UP000242642">
    <property type="component" value="Unassembled WGS sequence"/>
</dbReference>
<dbReference type="EMBL" id="FOHV01000002">
    <property type="protein sequence ID" value="SES70005.1"/>
    <property type="molecule type" value="Genomic_DNA"/>
</dbReference>